<dbReference type="AlphaFoldDB" id="M2U993"/>
<dbReference type="GO" id="GO:0004222">
    <property type="term" value="F:metalloendopeptidase activity"/>
    <property type="evidence" value="ECO:0007669"/>
    <property type="project" value="InterPro"/>
</dbReference>
<evidence type="ECO:0000256" key="3">
    <source>
        <dbReference type="ARBA" id="ARBA00007931"/>
    </source>
</evidence>
<dbReference type="CDD" id="cd06163">
    <property type="entry name" value="S2P-M50_PDZ_RseP-like"/>
    <property type="match status" value="1"/>
</dbReference>
<dbReference type="PANTHER" id="PTHR42837">
    <property type="entry name" value="REGULATOR OF SIGMA-E PROTEASE RSEP"/>
    <property type="match status" value="1"/>
</dbReference>
<dbReference type="RefSeq" id="WP_008599945.1">
    <property type="nucleotide sequence ID" value="NZ_AMRV01000001.1"/>
</dbReference>
<keyword evidence="8 11" id="KW-1133">Transmembrane helix</keyword>
<organism evidence="13 14">
    <name type="scientific">Pacificimonas flava</name>
    <dbReference type="NCBI Taxonomy" id="1234595"/>
    <lineage>
        <taxon>Bacteria</taxon>
        <taxon>Pseudomonadati</taxon>
        <taxon>Pseudomonadota</taxon>
        <taxon>Alphaproteobacteria</taxon>
        <taxon>Sphingomonadales</taxon>
        <taxon>Sphingosinicellaceae</taxon>
        <taxon>Pacificimonas</taxon>
    </lineage>
</organism>
<feature type="transmembrane region" description="Helical" evidence="11">
    <location>
        <begin position="346"/>
        <end position="368"/>
    </location>
</feature>
<dbReference type="OrthoDB" id="9782003at2"/>
<dbReference type="InterPro" id="IPR001478">
    <property type="entry name" value="PDZ"/>
</dbReference>
<evidence type="ECO:0000259" key="12">
    <source>
        <dbReference type="PROSITE" id="PS50106"/>
    </source>
</evidence>
<keyword evidence="9 11" id="KW-0482">Metalloprotease</keyword>
<dbReference type="EMBL" id="AMRV01000001">
    <property type="protein sequence ID" value="EMD84563.1"/>
    <property type="molecule type" value="Genomic_DNA"/>
</dbReference>
<feature type="transmembrane region" description="Helical" evidence="11">
    <location>
        <begin position="113"/>
        <end position="138"/>
    </location>
</feature>
<evidence type="ECO:0000256" key="8">
    <source>
        <dbReference type="ARBA" id="ARBA00022989"/>
    </source>
</evidence>
<evidence type="ECO:0000256" key="6">
    <source>
        <dbReference type="ARBA" id="ARBA00022801"/>
    </source>
</evidence>
<comment type="cofactor">
    <cofactor evidence="1 11">
        <name>Zn(2+)</name>
        <dbReference type="ChEBI" id="CHEBI:29105"/>
    </cofactor>
</comment>
<comment type="caution">
    <text evidence="13">The sequence shown here is derived from an EMBL/GenBank/DDBJ whole genome shotgun (WGS) entry which is preliminary data.</text>
</comment>
<dbReference type="GO" id="GO:0006508">
    <property type="term" value="P:proteolysis"/>
    <property type="evidence" value="ECO:0007669"/>
    <property type="project" value="UniProtKB-KW"/>
</dbReference>
<dbReference type="Proteomes" id="UP000011717">
    <property type="component" value="Unassembled WGS sequence"/>
</dbReference>
<comment type="subcellular location">
    <subcellularLocation>
        <location evidence="2">Membrane</location>
        <topology evidence="2">Multi-pass membrane protein</topology>
    </subcellularLocation>
</comment>
<dbReference type="InterPro" id="IPR008915">
    <property type="entry name" value="Peptidase_M50"/>
</dbReference>
<evidence type="ECO:0000256" key="10">
    <source>
        <dbReference type="ARBA" id="ARBA00023136"/>
    </source>
</evidence>
<feature type="transmembrane region" description="Helical" evidence="11">
    <location>
        <begin position="9"/>
        <end position="27"/>
    </location>
</feature>
<name>M2U993_9SPHN</name>
<dbReference type="Pfam" id="PF17820">
    <property type="entry name" value="PDZ_6"/>
    <property type="match status" value="1"/>
</dbReference>
<dbReference type="GO" id="GO:0046872">
    <property type="term" value="F:metal ion binding"/>
    <property type="evidence" value="ECO:0007669"/>
    <property type="project" value="UniProtKB-KW"/>
</dbReference>
<evidence type="ECO:0000313" key="13">
    <source>
        <dbReference type="EMBL" id="EMD84563.1"/>
    </source>
</evidence>
<dbReference type="PROSITE" id="PS50106">
    <property type="entry name" value="PDZ"/>
    <property type="match status" value="1"/>
</dbReference>
<keyword evidence="6 11" id="KW-0378">Hydrolase</keyword>
<evidence type="ECO:0000256" key="4">
    <source>
        <dbReference type="ARBA" id="ARBA00022670"/>
    </source>
</evidence>
<gene>
    <name evidence="13" type="ORF">C725_0493</name>
</gene>
<feature type="domain" description="PDZ" evidence="12">
    <location>
        <begin position="146"/>
        <end position="177"/>
    </location>
</feature>
<dbReference type="CDD" id="cd23081">
    <property type="entry name" value="cpPDZ_EcRseP-like"/>
    <property type="match status" value="1"/>
</dbReference>
<keyword evidence="5 11" id="KW-0812">Transmembrane</keyword>
<dbReference type="InterPro" id="IPR004387">
    <property type="entry name" value="Pept_M50_Zn"/>
</dbReference>
<evidence type="ECO:0000256" key="5">
    <source>
        <dbReference type="ARBA" id="ARBA00022692"/>
    </source>
</evidence>
<dbReference type="SMART" id="SM00228">
    <property type="entry name" value="PDZ"/>
    <property type="match status" value="1"/>
</dbReference>
<feature type="transmembrane region" description="Helical" evidence="11">
    <location>
        <begin position="298"/>
        <end position="318"/>
    </location>
</feature>
<dbReference type="SUPFAM" id="SSF50156">
    <property type="entry name" value="PDZ domain-like"/>
    <property type="match status" value="1"/>
</dbReference>
<dbReference type="InterPro" id="IPR036034">
    <property type="entry name" value="PDZ_sf"/>
</dbReference>
<dbReference type="Pfam" id="PF02163">
    <property type="entry name" value="Peptidase_M50"/>
    <property type="match status" value="1"/>
</dbReference>
<proteinExistence type="inferred from homology"/>
<dbReference type="PANTHER" id="PTHR42837:SF2">
    <property type="entry name" value="MEMBRANE METALLOPROTEASE ARASP2, CHLOROPLASTIC-RELATED"/>
    <property type="match status" value="1"/>
</dbReference>
<evidence type="ECO:0000256" key="7">
    <source>
        <dbReference type="ARBA" id="ARBA00022833"/>
    </source>
</evidence>
<dbReference type="Gene3D" id="2.30.42.10">
    <property type="match status" value="1"/>
</dbReference>
<sequence>MTGAIEQPGFLFTVLMFVLMIGPLVAVHEFGHYLMGRAFGTRIDSFSLGFGKRIASWTDKRGTVWQVAALPLGGYVKFAGDANAAGAGSQGLDDIPEEQRDQYFAFKPLWQRALIVVAGPLINFLFAILIFAAFLLIYGHSFRPPVVAEVMPDSAAAEAGLQSGDRIIAFGGREIESFQELVGEVTLNPGNSTEISYVRGDARFTAVLTPKVVTVTDAFGNEGRVGQLGVVSTQEVEERSVGPGEALVLGTEQTFRVVRSMVDLLGYLIAGDRSVKELGGPLKIAKISGEVATAGPPAFISLMALISINLGFINLLPIPMLDGGHLALYAAEGIRGRPLPEQAQQWAFMAGFALVISFMLVVTVNDLASFGVWQSALKLFG</sequence>
<keyword evidence="7 11" id="KW-0862">Zinc</keyword>
<protein>
    <recommendedName>
        <fullName evidence="11">Zinc metalloprotease</fullName>
        <ecNumber evidence="11">3.4.24.-</ecNumber>
    </recommendedName>
</protein>
<keyword evidence="10 11" id="KW-0472">Membrane</keyword>
<dbReference type="InterPro" id="IPR041489">
    <property type="entry name" value="PDZ_6"/>
</dbReference>
<evidence type="ECO:0000256" key="1">
    <source>
        <dbReference type="ARBA" id="ARBA00001947"/>
    </source>
</evidence>
<accession>M2U993</accession>
<keyword evidence="11" id="KW-0479">Metal-binding</keyword>
<evidence type="ECO:0000313" key="14">
    <source>
        <dbReference type="Proteomes" id="UP000011717"/>
    </source>
</evidence>
<dbReference type="PATRIC" id="fig|1234595.3.peg.492"/>
<keyword evidence="14" id="KW-1185">Reference proteome</keyword>
<evidence type="ECO:0000256" key="9">
    <source>
        <dbReference type="ARBA" id="ARBA00023049"/>
    </source>
</evidence>
<keyword evidence="4 13" id="KW-0645">Protease</keyword>
<reference evidence="13 14" key="1">
    <citation type="journal article" date="2013" name="Genome Announc.">
        <title>Draft Genome Sequence of Strain JLT2015T, Belonging to the Family Sphingomonadaceae of the Alphaproteobacteria.</title>
        <authorList>
            <person name="Tang K."/>
            <person name="Liu K."/>
            <person name="Li S."/>
            <person name="Jiao N."/>
        </authorList>
    </citation>
    <scope>NUCLEOTIDE SEQUENCE [LARGE SCALE GENOMIC DNA]</scope>
    <source>
        <strain evidence="13 14">JLT2015</strain>
    </source>
</reference>
<evidence type="ECO:0000256" key="2">
    <source>
        <dbReference type="ARBA" id="ARBA00004141"/>
    </source>
</evidence>
<comment type="similarity">
    <text evidence="3 11">Belongs to the peptidase M50B family.</text>
</comment>
<dbReference type="EC" id="3.4.24.-" evidence="11"/>
<dbReference type="NCBIfam" id="TIGR00054">
    <property type="entry name" value="RIP metalloprotease RseP"/>
    <property type="match status" value="1"/>
</dbReference>
<dbReference type="GO" id="GO:0016020">
    <property type="term" value="C:membrane"/>
    <property type="evidence" value="ECO:0007669"/>
    <property type="project" value="UniProtKB-SubCell"/>
</dbReference>
<evidence type="ECO:0000256" key="11">
    <source>
        <dbReference type="RuleBase" id="RU362031"/>
    </source>
</evidence>